<feature type="domain" description="N-acetyltransferase" evidence="1">
    <location>
        <begin position="74"/>
        <end position="216"/>
    </location>
</feature>
<evidence type="ECO:0000259" key="1">
    <source>
        <dbReference type="PROSITE" id="PS51186"/>
    </source>
</evidence>
<organism evidence="2 3">
    <name type="scientific">Streptomyces demainii</name>
    <dbReference type="NCBI Taxonomy" id="588122"/>
    <lineage>
        <taxon>Bacteria</taxon>
        <taxon>Bacillati</taxon>
        <taxon>Actinomycetota</taxon>
        <taxon>Actinomycetes</taxon>
        <taxon>Kitasatosporales</taxon>
        <taxon>Streptomycetaceae</taxon>
        <taxon>Streptomyces</taxon>
    </lineage>
</organism>
<dbReference type="Proteomes" id="UP001234880">
    <property type="component" value="Unassembled WGS sequence"/>
</dbReference>
<dbReference type="PROSITE" id="PS51186">
    <property type="entry name" value="GNAT"/>
    <property type="match status" value="1"/>
</dbReference>
<dbReference type="Gene3D" id="3.40.630.30">
    <property type="match status" value="1"/>
</dbReference>
<accession>A0ABT9L555</accession>
<protein>
    <submittedName>
        <fullName evidence="2">N-acetyltransferase YhbS</fullName>
    </submittedName>
</protein>
<sequence>MAYLLEGLPVEVLRWMRTDRVTRKPVPVPWISPPQGGRPPKHGKEFRFGHSNTSGGCERHGRPARMVSMSPSAIRLARYTKTERDEVSGGVVDPSGVAETDLTWLDKEVHFGVRRQGRLVAHAGLVRVPLSVGAARLQVAGLGGVVAAPDSRGQGLARLVVTAAMEHARSLGIQFGLLFCWPDLVPLYERLGWRVLGDDLQVEQPDGPVTMPLRAMWTSLVEGVEFPGGQARLLSLPM</sequence>
<dbReference type="PANTHER" id="PTHR37817">
    <property type="entry name" value="N-ACETYLTRANSFERASE EIS"/>
    <property type="match status" value="1"/>
</dbReference>
<evidence type="ECO:0000313" key="2">
    <source>
        <dbReference type="EMBL" id="MDP9615799.1"/>
    </source>
</evidence>
<dbReference type="EMBL" id="JAURUE010000002">
    <property type="protein sequence ID" value="MDP9615799.1"/>
    <property type="molecule type" value="Genomic_DNA"/>
</dbReference>
<evidence type="ECO:0000313" key="3">
    <source>
        <dbReference type="Proteomes" id="UP001234880"/>
    </source>
</evidence>
<dbReference type="PANTHER" id="PTHR37817:SF1">
    <property type="entry name" value="N-ACETYLTRANSFERASE EIS"/>
    <property type="match status" value="1"/>
</dbReference>
<dbReference type="InterPro" id="IPR000182">
    <property type="entry name" value="GNAT_dom"/>
</dbReference>
<dbReference type="InterPro" id="IPR016181">
    <property type="entry name" value="Acyl_CoA_acyltransferase"/>
</dbReference>
<proteinExistence type="predicted"/>
<dbReference type="SUPFAM" id="SSF55729">
    <property type="entry name" value="Acyl-CoA N-acyltransferases (Nat)"/>
    <property type="match status" value="1"/>
</dbReference>
<dbReference type="InterPro" id="IPR051554">
    <property type="entry name" value="Acetyltransferase_Eis"/>
</dbReference>
<gene>
    <name evidence="2" type="ORF">JOF35_008137</name>
</gene>
<keyword evidence="3" id="KW-1185">Reference proteome</keyword>
<reference evidence="2 3" key="1">
    <citation type="submission" date="2023-07" db="EMBL/GenBank/DDBJ databases">
        <title>Sequencing the genomes of 1000 actinobacteria strains.</title>
        <authorList>
            <person name="Klenk H.-P."/>
        </authorList>
    </citation>
    <scope>NUCLEOTIDE SEQUENCE [LARGE SCALE GENOMIC DNA]</scope>
    <source>
        <strain evidence="2 3">DSM 41600</strain>
    </source>
</reference>
<name>A0ABT9L555_9ACTN</name>
<dbReference type="CDD" id="cd04301">
    <property type="entry name" value="NAT_SF"/>
    <property type="match status" value="1"/>
</dbReference>
<comment type="caution">
    <text evidence="2">The sequence shown here is derived from an EMBL/GenBank/DDBJ whole genome shotgun (WGS) entry which is preliminary data.</text>
</comment>
<dbReference type="Pfam" id="PF13527">
    <property type="entry name" value="Acetyltransf_9"/>
    <property type="match status" value="1"/>
</dbReference>